<keyword evidence="4" id="KW-1185">Reference proteome</keyword>
<comment type="caution">
    <text evidence="2">The sequence shown here is derived from an EMBL/GenBank/DDBJ whole genome shotgun (WGS) entry which is preliminary data.</text>
</comment>
<gene>
    <name evidence="2" type="ORF">SCALIN_C01_0043</name>
    <name evidence="3" type="ORF">SCALIN_C01_0049</name>
</gene>
<evidence type="ECO:0000313" key="4">
    <source>
        <dbReference type="Proteomes" id="UP000218542"/>
    </source>
</evidence>
<sequence>MKTEYMKDIVQIFALFSAGGFFLYKLVTGYLITNLSISLECFRSPGKPDSEKDTLVTIVKFKKGDRGSLELHDAQVKYDMGEDTIEVPLLGLDRRSFLSETICKKDRKLINWGARSKSSPFIRLSPGEETEFSCSCLVPSGQLCQVEVAILGKRTNHSKVGQWRASKVIPANNEI</sequence>
<keyword evidence="1" id="KW-0472">Membrane</keyword>
<name>A0A286TT86_9BACT</name>
<proteinExistence type="predicted"/>
<reference evidence="4" key="2">
    <citation type="journal article" date="2017" name="Environ. Microbiol. Rep.">
        <title>Genetic Diversity of Marine Anaerobic Ammonium-Oxidizing Bacteria as Revealed by Genomic and Proteomic Analyses of 'Candidatus Scalindua japonica'.</title>
        <authorList>
            <person name="Oshiki M."/>
            <person name="Mizuto K."/>
            <person name="Kimura Z."/>
            <person name="Kindaichi T."/>
            <person name="Satoh H."/>
            <person name="Okabe S."/>
        </authorList>
    </citation>
    <scope>NUCLEOTIDE SEQUENCE [LARGE SCALE GENOMIC DNA]</scope>
    <source>
        <strain evidence="4">husup-a2</strain>
    </source>
</reference>
<reference evidence="2" key="1">
    <citation type="journal article" date="2017" name="Environ. Microbiol. Rep.">
        <title>Genetic diversity of marine anaerobic ammonium-oxidizing bacteria as revealed by genomic and proteomic analyses of 'Candidatus Scalindua japonica'.</title>
        <authorList>
            <person name="Oshiki M."/>
            <person name="Mizuto K."/>
            <person name="Kimura Z."/>
            <person name="Kindaichi T."/>
            <person name="Satoh H."/>
            <person name="Okabe S."/>
        </authorList>
    </citation>
    <scope>NUCLEOTIDE SEQUENCE</scope>
    <source>
        <strain evidence="2">Husup-a2</strain>
    </source>
</reference>
<evidence type="ECO:0000313" key="3">
    <source>
        <dbReference type="EMBL" id="GAX59118.1"/>
    </source>
</evidence>
<feature type="transmembrane region" description="Helical" evidence="1">
    <location>
        <begin position="12"/>
        <end position="32"/>
    </location>
</feature>
<dbReference type="EMBL" id="BAOS01000001">
    <property type="protein sequence ID" value="GAX59118.1"/>
    <property type="molecule type" value="Genomic_DNA"/>
</dbReference>
<dbReference type="OrthoDB" id="9942883at2"/>
<protein>
    <submittedName>
        <fullName evidence="2">Threonine synthase</fullName>
    </submittedName>
</protein>
<accession>A0A286TT86</accession>
<organism evidence="2 4">
    <name type="scientific">Candidatus Scalindua japonica</name>
    <dbReference type="NCBI Taxonomy" id="1284222"/>
    <lineage>
        <taxon>Bacteria</taxon>
        <taxon>Pseudomonadati</taxon>
        <taxon>Planctomycetota</taxon>
        <taxon>Candidatus Brocadiia</taxon>
        <taxon>Candidatus Brocadiales</taxon>
        <taxon>Candidatus Scalinduaceae</taxon>
        <taxon>Candidatus Scalindua</taxon>
    </lineage>
</organism>
<keyword evidence="1" id="KW-1133">Transmembrane helix</keyword>
<dbReference type="EMBL" id="BAOS01000001">
    <property type="protein sequence ID" value="GAX59112.1"/>
    <property type="molecule type" value="Genomic_DNA"/>
</dbReference>
<keyword evidence="1" id="KW-0812">Transmembrane</keyword>
<evidence type="ECO:0000256" key="1">
    <source>
        <dbReference type="SAM" id="Phobius"/>
    </source>
</evidence>
<evidence type="ECO:0000313" key="2">
    <source>
        <dbReference type="EMBL" id="GAX59112.1"/>
    </source>
</evidence>
<dbReference type="RefSeq" id="WP_133111549.1">
    <property type="nucleotide sequence ID" value="NZ_BAOS01000001.1"/>
</dbReference>
<dbReference type="Proteomes" id="UP000218542">
    <property type="component" value="Unassembled WGS sequence"/>
</dbReference>
<dbReference type="AlphaFoldDB" id="A0A286TT86"/>